<evidence type="ECO:0000256" key="1">
    <source>
        <dbReference type="SAM" id="MobiDB-lite"/>
    </source>
</evidence>
<dbReference type="GO" id="GO:0005634">
    <property type="term" value="C:nucleus"/>
    <property type="evidence" value="ECO:0007669"/>
    <property type="project" value="TreeGrafter"/>
</dbReference>
<keyword evidence="3" id="KW-1185">Reference proteome</keyword>
<reference evidence="2" key="1">
    <citation type="journal article" date="2023" name="BMC Genomics">
        <title>Chromosome-level genome assemblies of Cutaneotrichosporon spp. (Trichosporonales, Basidiomycota) reveal imbalanced evolution between nucleotide sequences and chromosome synteny.</title>
        <authorList>
            <person name="Kobayashi Y."/>
            <person name="Kayamori A."/>
            <person name="Aoki K."/>
            <person name="Shiwa Y."/>
            <person name="Matsutani M."/>
            <person name="Fujita N."/>
            <person name="Sugita T."/>
            <person name="Iwasaki W."/>
            <person name="Tanaka N."/>
            <person name="Takashima M."/>
        </authorList>
    </citation>
    <scope>NUCLEOTIDE SEQUENCE</scope>
    <source>
        <strain evidence="2">HIS019</strain>
    </source>
</reference>
<dbReference type="Proteomes" id="UP001233271">
    <property type="component" value="Chromosome 4"/>
</dbReference>
<dbReference type="PANTHER" id="PTHR13464">
    <property type="entry name" value="TRANSCRIPTIONAL REGULATOR PROTEIN HCNGP"/>
    <property type="match status" value="1"/>
</dbReference>
<dbReference type="RefSeq" id="XP_060456813.1">
    <property type="nucleotide sequence ID" value="XM_060600195.1"/>
</dbReference>
<dbReference type="GO" id="GO:0006355">
    <property type="term" value="P:regulation of DNA-templated transcription"/>
    <property type="evidence" value="ECO:0007669"/>
    <property type="project" value="InterPro"/>
</dbReference>
<name>A0AA48QVP7_9TREE</name>
<feature type="region of interest" description="Disordered" evidence="1">
    <location>
        <begin position="1"/>
        <end position="72"/>
    </location>
</feature>
<dbReference type="AlphaFoldDB" id="A0AA48QVP7"/>
<dbReference type="InterPro" id="IPR012479">
    <property type="entry name" value="SAP30BP"/>
</dbReference>
<dbReference type="PANTHER" id="PTHR13464:SF0">
    <property type="entry name" value="SAP30-BINDING PROTEIN"/>
    <property type="match status" value="1"/>
</dbReference>
<accession>A0AA48QVP7</accession>
<organism evidence="2 3">
    <name type="scientific">Cutaneotrichosporon cavernicola</name>
    <dbReference type="NCBI Taxonomy" id="279322"/>
    <lineage>
        <taxon>Eukaryota</taxon>
        <taxon>Fungi</taxon>
        <taxon>Dikarya</taxon>
        <taxon>Basidiomycota</taxon>
        <taxon>Agaricomycotina</taxon>
        <taxon>Tremellomycetes</taxon>
        <taxon>Trichosporonales</taxon>
        <taxon>Trichosporonaceae</taxon>
        <taxon>Cutaneotrichosporon</taxon>
    </lineage>
</organism>
<dbReference type="EMBL" id="AP028215">
    <property type="protein sequence ID" value="BEI91548.1"/>
    <property type="molecule type" value="Genomic_DNA"/>
</dbReference>
<sequence length="118" mass="12812">MQALANYADDSPSPPGPSGPGPSSRTQSRAQSPSEDEFEGMSEEDIFRLATRPTGDESEWGLPPEMDPNTADSRLQAKVSQFLRLKQQGQHINTSLMQSSSFANPTIYTKLVRSVLAG</sequence>
<dbReference type="GeneID" id="85495418"/>
<protein>
    <submittedName>
        <fullName evidence="2">Uncharacterized protein</fullName>
    </submittedName>
</protein>
<feature type="compositionally biased region" description="Acidic residues" evidence="1">
    <location>
        <begin position="34"/>
        <end position="44"/>
    </location>
</feature>
<proteinExistence type="predicted"/>
<gene>
    <name evidence="2" type="ORF">CcaverHIS019_0403680</name>
</gene>
<dbReference type="Pfam" id="PF07818">
    <property type="entry name" value="HCNGP"/>
    <property type="match status" value="1"/>
</dbReference>
<evidence type="ECO:0000313" key="2">
    <source>
        <dbReference type="EMBL" id="BEI91548.1"/>
    </source>
</evidence>
<dbReference type="KEGG" id="ccac:CcaHIS019_0403680"/>
<evidence type="ECO:0000313" key="3">
    <source>
        <dbReference type="Proteomes" id="UP001233271"/>
    </source>
</evidence>